<dbReference type="EMBL" id="BAAANO010000004">
    <property type="protein sequence ID" value="GAA1998916.1"/>
    <property type="molecule type" value="Genomic_DNA"/>
</dbReference>
<evidence type="ECO:0000313" key="2">
    <source>
        <dbReference type="Proteomes" id="UP001500755"/>
    </source>
</evidence>
<dbReference type="Proteomes" id="UP001500755">
    <property type="component" value="Unassembled WGS sequence"/>
</dbReference>
<sequence length="442" mass="48943">MLVLLDTYDDVARELLQSLATADLPVTPVVIRYDGELPAGGLNPFVATTGLSLDGRPVFFDEIPVPPWAEIRQGKERFAQVLLDGTTIARIHDEPDAFRQVERVEWVLADGTLTHVDHWDRYGNLFATTYYVSGAAHQTVYRGPSGAQVEVDHVSRLVTVRETETMRVYGSLAEFVSSFLDQRGLDVQSRGGQVLINSLSHPLFVMRRRGGPARTTLFWQEPMPKDVPGNMATELEEPKALERIVFPSEHIQRKVAERHPNSALELAYLSHIGQFAEHSGAEPARAFTLTSSDTMPMLQPLLEAFPHVTFSVAALTLMSDKLHAMARHYPNLEITPRITHAGIRDELARAATYLDINRGGHVLDVVKAAYYLGLVVLADDAVAKARDQALVVGSVEDMSARFTEATGSGEDRRRLLDTLHTKNGPLSTPEDYRRVFGARSSA</sequence>
<evidence type="ECO:0000313" key="1">
    <source>
        <dbReference type="EMBL" id="GAA1998916.1"/>
    </source>
</evidence>
<dbReference type="RefSeq" id="WP_344306303.1">
    <property type="nucleotide sequence ID" value="NZ_BAAANO010000004.1"/>
</dbReference>
<name>A0ABP5ELG2_9MICO</name>
<gene>
    <name evidence="1" type="primary">gtfB</name>
    <name evidence="1" type="ORF">GCM10009755_02860</name>
</gene>
<reference evidence="2" key="1">
    <citation type="journal article" date="2019" name="Int. J. Syst. Evol. Microbiol.">
        <title>The Global Catalogue of Microorganisms (GCM) 10K type strain sequencing project: providing services to taxonomists for standard genome sequencing and annotation.</title>
        <authorList>
            <consortium name="The Broad Institute Genomics Platform"/>
            <consortium name="The Broad Institute Genome Sequencing Center for Infectious Disease"/>
            <person name="Wu L."/>
            <person name="Ma J."/>
        </authorList>
    </citation>
    <scope>NUCLEOTIDE SEQUENCE [LARGE SCALE GENOMIC DNA]</scope>
    <source>
        <strain evidence="2">JCM 14546</strain>
    </source>
</reference>
<keyword evidence="2" id="KW-1185">Reference proteome</keyword>
<organism evidence="1 2">
    <name type="scientific">Brevibacterium samyangense</name>
    <dbReference type="NCBI Taxonomy" id="366888"/>
    <lineage>
        <taxon>Bacteria</taxon>
        <taxon>Bacillati</taxon>
        <taxon>Actinomycetota</taxon>
        <taxon>Actinomycetes</taxon>
        <taxon>Micrococcales</taxon>
        <taxon>Brevibacteriaceae</taxon>
        <taxon>Brevibacterium</taxon>
    </lineage>
</organism>
<comment type="caution">
    <text evidence="1">The sequence shown here is derived from an EMBL/GenBank/DDBJ whole genome shotgun (WGS) entry which is preliminary data.</text>
</comment>
<protein>
    <submittedName>
        <fullName evidence="1">Accessory Sec system glycosylation chaperone GtfB</fullName>
    </submittedName>
</protein>
<proteinExistence type="predicted"/>
<accession>A0ABP5ELG2</accession>